<dbReference type="Proteomes" id="UP000655751">
    <property type="component" value="Unassembled WGS sequence"/>
</dbReference>
<name>A0A931I6I4_9NOCA</name>
<evidence type="ECO:0000313" key="2">
    <source>
        <dbReference type="EMBL" id="MBH0775509.1"/>
    </source>
</evidence>
<keyword evidence="3" id="KW-1185">Reference proteome</keyword>
<dbReference type="PANTHER" id="PTHR33371:SF16">
    <property type="entry name" value="MCE-FAMILY PROTEIN MCE3F"/>
    <property type="match status" value="1"/>
</dbReference>
<sequence>MKASSIASLGGIAAVSLLGSAYLTFGVVGTDRFTEFTSATMTLSDASGLVEGSPVLLTGVEVGDVTAVEHIGTGVEVRFRVDDAHRVPIDSDVSIESLSALGEPYIEFAPRTEDGPYLTDGQRLDTERVRVPMSIPTVSRMLTAVFDQLDPETLRALVDTFGTAVEGTESVIPELARSTELLAAAMNVRMPAIGATIDDVQTLAADSAWVPQAAPHAASAFVQFGERVEEVAQALDRLFSPANPPQMYVEEDGLVPFFTRLTDWSREVGPDFRLLAPALQPLADEAAGALPRIDLSRMISAALHGVGDDGAGRVHIRIK</sequence>
<dbReference type="AlphaFoldDB" id="A0A931I6I4"/>
<protein>
    <submittedName>
        <fullName evidence="2">MCE family protein</fullName>
    </submittedName>
</protein>
<gene>
    <name evidence="2" type="ORF">IT779_04295</name>
</gene>
<organism evidence="2 3">
    <name type="scientific">Nocardia bovistercoris</name>
    <dbReference type="NCBI Taxonomy" id="2785916"/>
    <lineage>
        <taxon>Bacteria</taxon>
        <taxon>Bacillati</taxon>
        <taxon>Actinomycetota</taxon>
        <taxon>Actinomycetes</taxon>
        <taxon>Mycobacteriales</taxon>
        <taxon>Nocardiaceae</taxon>
        <taxon>Nocardia</taxon>
    </lineage>
</organism>
<dbReference type="InterPro" id="IPR003399">
    <property type="entry name" value="Mce/MlaD"/>
</dbReference>
<dbReference type="Pfam" id="PF02470">
    <property type="entry name" value="MlaD"/>
    <property type="match status" value="1"/>
</dbReference>
<evidence type="ECO:0000313" key="3">
    <source>
        <dbReference type="Proteomes" id="UP000655751"/>
    </source>
</evidence>
<dbReference type="RefSeq" id="WP_196147876.1">
    <property type="nucleotide sequence ID" value="NZ_JADMLG010000002.1"/>
</dbReference>
<evidence type="ECO:0000259" key="1">
    <source>
        <dbReference type="Pfam" id="PF02470"/>
    </source>
</evidence>
<accession>A0A931I6I4</accession>
<dbReference type="GO" id="GO:0005576">
    <property type="term" value="C:extracellular region"/>
    <property type="evidence" value="ECO:0007669"/>
    <property type="project" value="TreeGrafter"/>
</dbReference>
<proteinExistence type="predicted"/>
<feature type="domain" description="Mce/MlaD" evidence="1">
    <location>
        <begin position="40"/>
        <end position="110"/>
    </location>
</feature>
<comment type="caution">
    <text evidence="2">The sequence shown here is derived from an EMBL/GenBank/DDBJ whole genome shotgun (WGS) entry which is preliminary data.</text>
</comment>
<dbReference type="EMBL" id="JADMLG010000002">
    <property type="protein sequence ID" value="MBH0775509.1"/>
    <property type="molecule type" value="Genomic_DNA"/>
</dbReference>
<dbReference type="PANTHER" id="PTHR33371">
    <property type="entry name" value="INTERMEMBRANE PHOSPHOLIPID TRANSPORT SYSTEM BINDING PROTEIN MLAD-RELATED"/>
    <property type="match status" value="1"/>
</dbReference>
<reference evidence="2" key="1">
    <citation type="submission" date="2020-11" db="EMBL/GenBank/DDBJ databases">
        <title>Nocardia NEAU-351.nov., a novel actinomycete isolated from the cow dung.</title>
        <authorList>
            <person name="Zhang X."/>
        </authorList>
    </citation>
    <scope>NUCLEOTIDE SEQUENCE</scope>
    <source>
        <strain evidence="2">NEAU-351</strain>
    </source>
</reference>
<dbReference type="InterPro" id="IPR052336">
    <property type="entry name" value="MlaD_Phospholipid_Transporter"/>
</dbReference>